<gene>
    <name evidence="4" type="ORF">A7C99_0939</name>
</gene>
<evidence type="ECO:0000256" key="2">
    <source>
        <dbReference type="ARBA" id="ARBA00010139"/>
    </source>
</evidence>
<name>A0A178F6P1_TRIRU</name>
<dbReference type="EMBL" id="LHPM01000009">
    <property type="protein sequence ID" value="OAL67808.1"/>
    <property type="molecule type" value="Genomic_DNA"/>
</dbReference>
<proteinExistence type="inferred from homology"/>
<evidence type="ECO:0000313" key="5">
    <source>
        <dbReference type="Proteomes" id="UP000243015"/>
    </source>
</evidence>
<evidence type="ECO:0008006" key="6">
    <source>
        <dbReference type="Google" id="ProtNLM"/>
    </source>
</evidence>
<dbReference type="Proteomes" id="UP000243015">
    <property type="component" value="Unassembled WGS sequence"/>
</dbReference>
<reference evidence="4 5" key="1">
    <citation type="submission" date="2016-05" db="EMBL/GenBank/DDBJ databases">
        <title>Genome sequencing of Trichophyton rubrum CMCC(F)T1i isolated from hair.</title>
        <authorList>
            <person name="Zhan P."/>
            <person name="Tao Y."/>
            <person name="Liu W."/>
        </authorList>
    </citation>
    <scope>NUCLEOTIDE SEQUENCE [LARGE SCALE GENOMIC DNA]</scope>
    <source>
        <strain evidence="5">CMCC(F)T1i</strain>
    </source>
</reference>
<feature type="transmembrane region" description="Helical" evidence="3">
    <location>
        <begin position="716"/>
        <end position="736"/>
    </location>
</feature>
<dbReference type="InterPro" id="IPR051209">
    <property type="entry name" value="FAD-bind_Monooxygenase_sf"/>
</dbReference>
<keyword evidence="3" id="KW-1133">Transmembrane helix</keyword>
<dbReference type="SUPFAM" id="SSF51905">
    <property type="entry name" value="FAD/NAD(P)-binding domain"/>
    <property type="match status" value="1"/>
</dbReference>
<dbReference type="PANTHER" id="PTHR42877:SF5">
    <property type="entry name" value="L-ORNITHINE N(5)-MONOOXYGENASE-RELATED"/>
    <property type="match status" value="1"/>
</dbReference>
<comment type="cofactor">
    <cofactor evidence="1">
        <name>FAD</name>
        <dbReference type="ChEBI" id="CHEBI:57692"/>
    </cofactor>
</comment>
<keyword evidence="3" id="KW-0472">Membrane</keyword>
<comment type="caution">
    <text evidence="4">The sequence shown here is derived from an EMBL/GenBank/DDBJ whole genome shotgun (WGS) entry which is preliminary data.</text>
</comment>
<organism evidence="4 5">
    <name type="scientific">Trichophyton rubrum</name>
    <name type="common">Athlete's foot fungus</name>
    <name type="synonym">Epidermophyton rubrum</name>
    <dbReference type="NCBI Taxonomy" id="5551"/>
    <lineage>
        <taxon>Eukaryota</taxon>
        <taxon>Fungi</taxon>
        <taxon>Dikarya</taxon>
        <taxon>Ascomycota</taxon>
        <taxon>Pezizomycotina</taxon>
        <taxon>Eurotiomycetes</taxon>
        <taxon>Eurotiomycetidae</taxon>
        <taxon>Onygenales</taxon>
        <taxon>Arthrodermataceae</taxon>
        <taxon>Trichophyton</taxon>
    </lineage>
</organism>
<dbReference type="PANTHER" id="PTHR42877">
    <property type="entry name" value="L-ORNITHINE N(5)-MONOOXYGENASE-RELATED"/>
    <property type="match status" value="1"/>
</dbReference>
<dbReference type="InterPro" id="IPR036188">
    <property type="entry name" value="FAD/NAD-bd_sf"/>
</dbReference>
<evidence type="ECO:0000256" key="1">
    <source>
        <dbReference type="ARBA" id="ARBA00001974"/>
    </source>
</evidence>
<dbReference type="Gene3D" id="3.50.50.60">
    <property type="entry name" value="FAD/NAD(P)-binding domain"/>
    <property type="match status" value="3"/>
</dbReference>
<keyword evidence="3" id="KW-0812">Transmembrane</keyword>
<dbReference type="VEuPathDB" id="FungiDB:TERG_06284"/>
<evidence type="ECO:0000256" key="3">
    <source>
        <dbReference type="SAM" id="Phobius"/>
    </source>
</evidence>
<dbReference type="AlphaFoldDB" id="A0A178F6P1"/>
<comment type="similarity">
    <text evidence="2">Belongs to the FAD-binding monooxygenase family.</text>
</comment>
<evidence type="ECO:0000313" key="4">
    <source>
        <dbReference type="EMBL" id="OAL67808.1"/>
    </source>
</evidence>
<dbReference type="VEuPathDB" id="FungiDB:TERG_06283"/>
<sequence>MTVRCSGRCYYIVMLPDKLRGCPAILKQYLQFAEVAEAEDGLDGLTIDDFQDWAIEPFLPIFRDAELSADKRQRYTLYDYLNPEIFHYSLLAINNTLVPCPDEPALSQQRPHGVDLHGYELSSVCHSYQPMQVQICPNHPNSEGALVELPEKVLVDGRTCFFKPFGAGERRSALRELECYKRIGDLQRSMMVQVPTLMRPGLAFLPAAQMRRWSRGAQDGQALAKVARCTLHDAGSLAGFRYTADGGGWGGRMITRKFKMSLDTDVLIIGAGMSGIGFAIRLKEDFSQANYEIFEKSNGLGGTWWANSYPGCGFDVNTSIVPSHVYSYSFDLNPEWSMKHALQPEILAYFNSLVDKHNIAPYIRYNSVVQSARHRRCKILISAVGVLSIPKECDIKGYDKFRGKLFHSAPWDHQFNWANKDVIVIGNGCSATQFVPIMTGGDSKVRKLTQFIRQPHWVIERPNNEYSPLFKWTMRYIPLTMWAYRVWHFSRLEYAFRELYLEYGRPLREEQTITHLEYLRRTAPAKYHDVLTPRIEFGCKRKVMDTGYFDCLHRENMKLIATDPIEEIKETGVITKSGRTINADAIVLATGFQTQQVLDLLEIRGKKGVSLTEHWQGFADNTPQAYYGTFTPRAEQEDNSWVQSALKEFVWESGCSNWYVDAATGKNTMLYPDWQLKYWLRSIFIPFKSDFEFSSSEVRVMGKNNGQKGKPYQTSMLVVSVLGLAVIATFAAGIKYDTKVRDLGFKGSH</sequence>
<accession>A0A178F6P1</accession>
<dbReference type="Pfam" id="PF13450">
    <property type="entry name" value="NAD_binding_8"/>
    <property type="match status" value="1"/>
</dbReference>
<protein>
    <recommendedName>
        <fullName evidence="6">Monooxygenase</fullName>
    </recommendedName>
</protein>